<gene>
    <name evidence="1" type="ORF">FNW02_35675</name>
</gene>
<accession>A0AA40VV78</accession>
<name>A0AA40VV78_9NOST</name>
<evidence type="ECO:0000313" key="2">
    <source>
        <dbReference type="Proteomes" id="UP001165986"/>
    </source>
</evidence>
<sequence>MSNIDAHFHQLFQPKTPANKLDEKTALLTNRRTPTDEQIRDWLQSPEIKQWLNKQMMGITNTLKIEMVNTIIKNILDKPDKDCRVQYSGAVIGIDVLRWQLWASYKLPYASGLKAPDCPYTLKKHLEQRD</sequence>
<dbReference type="EMBL" id="VJXY01000093">
    <property type="protein sequence ID" value="MBD6620927.1"/>
    <property type="molecule type" value="Genomic_DNA"/>
</dbReference>
<organism evidence="1 2">
    <name type="scientific">Komarekiella delphini-convector SJRDD-AB1</name>
    <dbReference type="NCBI Taxonomy" id="2593771"/>
    <lineage>
        <taxon>Bacteria</taxon>
        <taxon>Bacillati</taxon>
        <taxon>Cyanobacteriota</taxon>
        <taxon>Cyanophyceae</taxon>
        <taxon>Nostocales</taxon>
        <taxon>Nostocaceae</taxon>
        <taxon>Komarekiella</taxon>
        <taxon>Komarekiella delphini-convector</taxon>
    </lineage>
</organism>
<protein>
    <submittedName>
        <fullName evidence="1">Uncharacterized protein</fullName>
    </submittedName>
</protein>
<keyword evidence="2" id="KW-1185">Reference proteome</keyword>
<reference evidence="1" key="1">
    <citation type="submission" date="2019-07" db="EMBL/GenBank/DDBJ databases">
        <title>Toxilogical consequences of a new and cryptic species of cyanobacteria (Komarekiella delphini-convector) recovered from the epidermis of a bottlenose dolphin and 1500 ft. in the air.</title>
        <authorList>
            <person name="Brown A.O."/>
            <person name="Dvorak P."/>
            <person name="Villanueva C.D."/>
            <person name="Foss A.J."/>
            <person name="Garvey A.D."/>
            <person name="Gibson Q.A."/>
            <person name="Johansen J.R."/>
            <person name="Casamatta D.A."/>
        </authorList>
    </citation>
    <scope>NUCLEOTIDE SEQUENCE</scope>
    <source>
        <strain evidence="1">SJRDD-AB1</strain>
    </source>
</reference>
<proteinExistence type="predicted"/>
<evidence type="ECO:0000313" key="1">
    <source>
        <dbReference type="EMBL" id="MBD6620927.1"/>
    </source>
</evidence>
<dbReference type="Proteomes" id="UP001165986">
    <property type="component" value="Unassembled WGS sequence"/>
</dbReference>
<comment type="caution">
    <text evidence="1">The sequence shown here is derived from an EMBL/GenBank/DDBJ whole genome shotgun (WGS) entry which is preliminary data.</text>
</comment>
<dbReference type="AlphaFoldDB" id="A0AA40VV78"/>
<dbReference type="RefSeq" id="WP_191762246.1">
    <property type="nucleotide sequence ID" value="NZ_VJXY01000093.1"/>
</dbReference>